<feature type="transmembrane region" description="Helical" evidence="1">
    <location>
        <begin position="88"/>
        <end position="113"/>
    </location>
</feature>
<proteinExistence type="predicted"/>
<feature type="transmembrane region" description="Helical" evidence="1">
    <location>
        <begin position="12"/>
        <end position="31"/>
    </location>
</feature>
<evidence type="ECO:0000313" key="2">
    <source>
        <dbReference type="EMBL" id="MXU93417.1"/>
    </source>
</evidence>
<keyword evidence="1" id="KW-1133">Transmembrane helix</keyword>
<sequence length="145" mass="16004">MSAPYLQRLGRGASAVIAVTSARLSLVGLVYSSSFDVCARFDRFRLSVHSDTGWLERGDAAVRGGGSVCFEISSSIFGRGPDRDFPHLASFFLATQLFSCSAPLSVFLFYFFFNSRLIVRLITAGPRRPFSSPFRDKANRCEDAQ</sequence>
<keyword evidence="1" id="KW-0812">Transmembrane</keyword>
<accession>A0A6B0UUG0</accession>
<dbReference type="AlphaFoldDB" id="A0A6B0UUG0"/>
<name>A0A6B0UUG0_IXORI</name>
<keyword evidence="1" id="KW-0472">Membrane</keyword>
<protein>
    <submittedName>
        <fullName evidence="2">Uncharacterized protein</fullName>
    </submittedName>
</protein>
<evidence type="ECO:0000256" key="1">
    <source>
        <dbReference type="SAM" id="Phobius"/>
    </source>
</evidence>
<dbReference type="EMBL" id="GIFC01011334">
    <property type="protein sequence ID" value="MXU93417.1"/>
    <property type="molecule type" value="Transcribed_RNA"/>
</dbReference>
<reference evidence="2" key="1">
    <citation type="submission" date="2019-12" db="EMBL/GenBank/DDBJ databases">
        <title>An insight into the sialome of adult female Ixodes ricinus ticks feeding for 6 days.</title>
        <authorList>
            <person name="Perner J."/>
            <person name="Ribeiro J.M.C."/>
        </authorList>
    </citation>
    <scope>NUCLEOTIDE SEQUENCE</scope>
    <source>
        <strain evidence="2">Semi-engorged</strain>
        <tissue evidence="2">Salivary glands</tissue>
    </source>
</reference>
<organism evidence="2">
    <name type="scientific">Ixodes ricinus</name>
    <name type="common">Common tick</name>
    <name type="synonym">Acarus ricinus</name>
    <dbReference type="NCBI Taxonomy" id="34613"/>
    <lineage>
        <taxon>Eukaryota</taxon>
        <taxon>Metazoa</taxon>
        <taxon>Ecdysozoa</taxon>
        <taxon>Arthropoda</taxon>
        <taxon>Chelicerata</taxon>
        <taxon>Arachnida</taxon>
        <taxon>Acari</taxon>
        <taxon>Parasitiformes</taxon>
        <taxon>Ixodida</taxon>
        <taxon>Ixodoidea</taxon>
        <taxon>Ixodidae</taxon>
        <taxon>Ixodinae</taxon>
        <taxon>Ixodes</taxon>
    </lineage>
</organism>